<evidence type="ECO:0000313" key="3">
    <source>
        <dbReference type="Proteomes" id="UP000002058"/>
    </source>
</evidence>
<dbReference type="KEGG" id="ure:UREG_04834"/>
<feature type="region of interest" description="Disordered" evidence="1">
    <location>
        <begin position="186"/>
        <end position="217"/>
    </location>
</feature>
<dbReference type="EMBL" id="CH476617">
    <property type="protein sequence ID" value="EEP79992.1"/>
    <property type="molecule type" value="Genomic_DNA"/>
</dbReference>
<dbReference type="eggNOG" id="ENOG502QWJN">
    <property type="taxonomic scope" value="Eukaryota"/>
</dbReference>
<dbReference type="VEuPathDB" id="FungiDB:UREG_04834"/>
<reference evidence="3" key="1">
    <citation type="journal article" date="2009" name="Genome Res.">
        <title>Comparative genomic analyses of the human fungal pathogens Coccidioides and their relatives.</title>
        <authorList>
            <person name="Sharpton T.J."/>
            <person name="Stajich J.E."/>
            <person name="Rounsley S.D."/>
            <person name="Gardner M.J."/>
            <person name="Wortman J.R."/>
            <person name="Jordar V.S."/>
            <person name="Maiti R."/>
            <person name="Kodira C.D."/>
            <person name="Neafsey D.E."/>
            <person name="Zeng Q."/>
            <person name="Hung C.-Y."/>
            <person name="McMahan C."/>
            <person name="Muszewska A."/>
            <person name="Grynberg M."/>
            <person name="Mandel M.A."/>
            <person name="Kellner E.M."/>
            <person name="Barker B.M."/>
            <person name="Galgiani J.N."/>
            <person name="Orbach M.J."/>
            <person name="Kirkland T.N."/>
            <person name="Cole G.T."/>
            <person name="Henn M.R."/>
            <person name="Birren B.W."/>
            <person name="Taylor J.W."/>
        </authorList>
    </citation>
    <scope>NUCLEOTIDE SEQUENCE [LARGE SCALE GENOMIC DNA]</scope>
    <source>
        <strain evidence="3">UAMH 1704</strain>
    </source>
</reference>
<dbReference type="PANTHER" id="PTHR28020:SF1">
    <property type="entry name" value="YAP1-BINDING PROTEIN 1-RELATED"/>
    <property type="match status" value="1"/>
</dbReference>
<dbReference type="PANTHER" id="PTHR28020">
    <property type="entry name" value="YAP1-BINDING PROTEIN 1-RELATED"/>
    <property type="match status" value="1"/>
</dbReference>
<sequence>MATEIQEDPLIEALPPASDYLTYLTILEYQLTPARLPTLHRLLQDETLTTNIGWDLVQLLLPLLPASEECLQDVARLGNPREVILRVSDALMKLHPSDDQEDSEGENLEEKQDAEKEAPLHIMQFNCLISMLAILHSRIKTQYPSRFIATSLHAALEAYTEYPTSETTTAILEFLRDIYGAKRPALPPRNASEQLVSRACGPSGPDPEAEAESDDSLTQERVLTQKLLQFGLVEVLKTYLLHCTSKQPPGMQWTLRLHEKLDPGPVLPTLNLTEHFSCMEYAKERDATIGKITALSRDFGLETEELLRVAAHKGGGDSAPLDFDNVPQSADDIALERHGCLILLAARYTTTVLFGSAQLERPLTLYPEISTMFENFINGAQTGSLEEVTMEIPTPLLDSLLALALISGHFHPNTMPNNDSDFGKLVLSMVACTRAPNLRQLSRVEKVPTKIFSENPSTQSKYNLIRQIFDDESLQYARESAISWFKHEVLAGASKPTDPSNPFISPQSFSVLFWVVYKPLPDYYSDLNSLPTPALSTEWMRFISRLANFYTVALNFYYMLCKSGPLHSRLDLQGLDLEFRAKFLHPVREFAKSIRDNDVVSDRIVEELGEDIARVGKSAADVVLHVIGEIEAVE</sequence>
<dbReference type="OMA" id="MQLQPED"/>
<dbReference type="GeneID" id="8440171"/>
<dbReference type="Proteomes" id="UP000002058">
    <property type="component" value="Unassembled WGS sequence"/>
</dbReference>
<dbReference type="GO" id="GO:0034599">
    <property type="term" value="P:cellular response to oxidative stress"/>
    <property type="evidence" value="ECO:0007669"/>
    <property type="project" value="InterPro"/>
</dbReference>
<evidence type="ECO:0000256" key="1">
    <source>
        <dbReference type="SAM" id="MobiDB-lite"/>
    </source>
</evidence>
<feature type="compositionally biased region" description="Acidic residues" evidence="1">
    <location>
        <begin position="207"/>
        <end position="217"/>
    </location>
</feature>
<dbReference type="HOGENOM" id="CLU_011932_0_0_1"/>
<dbReference type="Pfam" id="PF08568">
    <property type="entry name" value="Kinetochor_Ybp2"/>
    <property type="match status" value="1"/>
</dbReference>
<evidence type="ECO:0008006" key="4">
    <source>
        <dbReference type="Google" id="ProtNLM"/>
    </source>
</evidence>
<dbReference type="GO" id="GO:0005737">
    <property type="term" value="C:cytoplasm"/>
    <property type="evidence" value="ECO:0007669"/>
    <property type="project" value="TreeGrafter"/>
</dbReference>
<gene>
    <name evidence="2" type="ORF">UREG_04834</name>
</gene>
<dbReference type="STRING" id="336963.C4JUN1"/>
<evidence type="ECO:0000313" key="2">
    <source>
        <dbReference type="EMBL" id="EEP79992.1"/>
    </source>
</evidence>
<keyword evidence="3" id="KW-1185">Reference proteome</keyword>
<feature type="region of interest" description="Disordered" evidence="1">
    <location>
        <begin position="95"/>
        <end position="114"/>
    </location>
</feature>
<dbReference type="RefSeq" id="XP_002584145.1">
    <property type="nucleotide sequence ID" value="XM_002584099.1"/>
</dbReference>
<dbReference type="InterPro" id="IPR040347">
    <property type="entry name" value="YBP1/2"/>
</dbReference>
<dbReference type="OrthoDB" id="5396786at2759"/>
<protein>
    <recommendedName>
        <fullName evidence="4">DUF1760-domain-containing protein</fullName>
    </recommendedName>
</protein>
<accession>C4JUN1</accession>
<dbReference type="InterPro" id="IPR013877">
    <property type="entry name" value="YAP-bd/ALF4/Glomulin"/>
</dbReference>
<dbReference type="InParanoid" id="C4JUN1"/>
<dbReference type="AlphaFoldDB" id="C4JUN1"/>
<proteinExistence type="predicted"/>
<name>C4JUN1_UNCRE</name>
<organism evidence="2 3">
    <name type="scientific">Uncinocarpus reesii (strain UAMH 1704)</name>
    <dbReference type="NCBI Taxonomy" id="336963"/>
    <lineage>
        <taxon>Eukaryota</taxon>
        <taxon>Fungi</taxon>
        <taxon>Dikarya</taxon>
        <taxon>Ascomycota</taxon>
        <taxon>Pezizomycotina</taxon>
        <taxon>Eurotiomycetes</taxon>
        <taxon>Eurotiomycetidae</taxon>
        <taxon>Onygenales</taxon>
        <taxon>Onygenaceae</taxon>
        <taxon>Uncinocarpus</taxon>
    </lineage>
</organism>